<dbReference type="AlphaFoldDB" id="A0AAV1I2N1"/>
<accession>A0AAV1I2N1</accession>
<keyword evidence="2" id="KW-1133">Transmembrane helix</keyword>
<gene>
    <name evidence="3" type="ORF">CVIRNUC_004753</name>
</gene>
<organism evidence="3 4">
    <name type="scientific">Coccomyxa viridis</name>
    <dbReference type="NCBI Taxonomy" id="1274662"/>
    <lineage>
        <taxon>Eukaryota</taxon>
        <taxon>Viridiplantae</taxon>
        <taxon>Chlorophyta</taxon>
        <taxon>core chlorophytes</taxon>
        <taxon>Trebouxiophyceae</taxon>
        <taxon>Trebouxiophyceae incertae sedis</taxon>
        <taxon>Coccomyxaceae</taxon>
        <taxon>Coccomyxa</taxon>
    </lineage>
</organism>
<dbReference type="EMBL" id="CAUYUE010000005">
    <property type="protein sequence ID" value="CAK0779358.1"/>
    <property type="molecule type" value="Genomic_DNA"/>
</dbReference>
<dbReference type="InterPro" id="IPR019176">
    <property type="entry name" value="Cytochrome_B561-rel"/>
</dbReference>
<keyword evidence="4" id="KW-1185">Reference proteome</keyword>
<sequence length="606" mass="64219">MPPSFNRVQGANLAVSPHKQAAARSRWKDVLSVSLWVVIAFVSGYRQPELLSIFHLRGLQKGALGALVVKYTGYAIGLYAVLAALQIVAAVVTPWVRAASAKTNKAPAKSTAAAGKAPATPKQPALSPLGQPLRNVKPVRSPKTPEVEQGLGRPANMGSPGQLGSRLSGQREPAVTTPEQLQQYLDSFNAAIGLSASSPAASYGVFGNPSLGFGAAPAQAIPLGYGSSPGPSPVMTSGQIPIYRPSNQLRGKTGSPHKGDGTLSQSGEETFEAVLARLKTNRRNLEVWTEHFRLWLAAELLQPLDRLVRRAQKDVVDSAAAIGGPGLQLSALDIDLTMNGQAGSRAATKSGAGKGEGALEADEAGLLTQLRQRLVQGLMQAQQQQPPLMACLKAVNTYQQLGAILRGEQPKGLLLPAPRGYVASRVRSLAEGAVVHKFQWSGGGEWAGKAWSAELPTDTALLLFLFSAFLAAPKWDFPIEEMPSQQLGASDGALFLGTLPNRPPAAYTAILPFRPNSLPKGVNAVLGFGLGSREPHLTLVLDGEPMLTLTHQHAFFHSVLLLLQNAKLNGGGLIGNRRLAYLGLSSVLKPGRPLHSIFTGKWYGMW</sequence>
<proteinExistence type="predicted"/>
<name>A0AAV1I2N1_9CHLO</name>
<comment type="caution">
    <text evidence="3">The sequence shown here is derived from an EMBL/GenBank/DDBJ whole genome shotgun (WGS) entry which is preliminary data.</text>
</comment>
<evidence type="ECO:0000256" key="1">
    <source>
        <dbReference type="SAM" id="MobiDB-lite"/>
    </source>
</evidence>
<reference evidence="3 4" key="1">
    <citation type="submission" date="2023-10" db="EMBL/GenBank/DDBJ databases">
        <authorList>
            <person name="Maclean D."/>
            <person name="Macfadyen A."/>
        </authorList>
    </citation>
    <scope>NUCLEOTIDE SEQUENCE [LARGE SCALE GENOMIC DNA]</scope>
</reference>
<keyword evidence="2" id="KW-0472">Membrane</keyword>
<protein>
    <submittedName>
        <fullName evidence="3">Uncharacterized protein</fullName>
    </submittedName>
</protein>
<keyword evidence="2" id="KW-0812">Transmembrane</keyword>
<evidence type="ECO:0000313" key="3">
    <source>
        <dbReference type="EMBL" id="CAK0779358.1"/>
    </source>
</evidence>
<dbReference type="PANTHER" id="PTHR21780">
    <property type="entry name" value="TRANSMEMBRANE PROTEIN 209"/>
    <property type="match status" value="1"/>
</dbReference>
<dbReference type="GO" id="GO:0016020">
    <property type="term" value="C:membrane"/>
    <property type="evidence" value="ECO:0007669"/>
    <property type="project" value="TreeGrafter"/>
</dbReference>
<feature type="compositionally biased region" description="Low complexity" evidence="1">
    <location>
        <begin position="106"/>
        <end position="125"/>
    </location>
</feature>
<feature type="region of interest" description="Disordered" evidence="1">
    <location>
        <begin position="106"/>
        <end position="169"/>
    </location>
</feature>
<evidence type="ECO:0000256" key="2">
    <source>
        <dbReference type="SAM" id="Phobius"/>
    </source>
</evidence>
<dbReference type="Proteomes" id="UP001314263">
    <property type="component" value="Unassembled WGS sequence"/>
</dbReference>
<feature type="transmembrane region" description="Helical" evidence="2">
    <location>
        <begin position="74"/>
        <end position="96"/>
    </location>
</feature>
<dbReference type="PANTHER" id="PTHR21780:SF0">
    <property type="entry name" value="TRANSMEMBRANE PROTEIN 209"/>
    <property type="match status" value="1"/>
</dbReference>
<dbReference type="Pfam" id="PF09786">
    <property type="entry name" value="CytochromB561_N"/>
    <property type="match status" value="1"/>
</dbReference>
<evidence type="ECO:0000313" key="4">
    <source>
        <dbReference type="Proteomes" id="UP001314263"/>
    </source>
</evidence>